<evidence type="ECO:0000313" key="1">
    <source>
        <dbReference type="EMBL" id="KAL3566585.1"/>
    </source>
</evidence>
<protein>
    <submittedName>
        <fullName evidence="1">Uncharacterized protein</fullName>
    </submittedName>
</protein>
<proteinExistence type="predicted"/>
<keyword evidence="2" id="KW-1185">Reference proteome</keyword>
<organism evidence="1 2">
    <name type="scientific">Populus alba</name>
    <name type="common">White poplar</name>
    <dbReference type="NCBI Taxonomy" id="43335"/>
    <lineage>
        <taxon>Eukaryota</taxon>
        <taxon>Viridiplantae</taxon>
        <taxon>Streptophyta</taxon>
        <taxon>Embryophyta</taxon>
        <taxon>Tracheophyta</taxon>
        <taxon>Spermatophyta</taxon>
        <taxon>Magnoliopsida</taxon>
        <taxon>eudicotyledons</taxon>
        <taxon>Gunneridae</taxon>
        <taxon>Pentapetalae</taxon>
        <taxon>rosids</taxon>
        <taxon>fabids</taxon>
        <taxon>Malpighiales</taxon>
        <taxon>Salicaceae</taxon>
        <taxon>Saliceae</taxon>
        <taxon>Populus</taxon>
    </lineage>
</organism>
<name>A0ACC4AK81_POPAL</name>
<evidence type="ECO:0000313" key="2">
    <source>
        <dbReference type="Proteomes" id="UP000309997"/>
    </source>
</evidence>
<sequence>MDSKIPSKLQGIMKLPDLTPSKAFFATPSAFIAPEEAAIIHVNCGFLLFSAMNVHLLVPESNSVTAEQSPPTFDVDAYITITTCNKDHTFIGTVSFTT</sequence>
<dbReference type="EMBL" id="RCHU02000018">
    <property type="protein sequence ID" value="KAL3566585.1"/>
    <property type="molecule type" value="Genomic_DNA"/>
</dbReference>
<reference evidence="1 2" key="1">
    <citation type="journal article" date="2024" name="Plant Biotechnol. J.">
        <title>Genome and CRISPR/Cas9 system of a widespread forest tree (Populus alba) in the world.</title>
        <authorList>
            <person name="Liu Y.J."/>
            <person name="Jiang P.F."/>
            <person name="Han X.M."/>
            <person name="Li X.Y."/>
            <person name="Wang H.M."/>
            <person name="Wang Y.J."/>
            <person name="Wang X.X."/>
            <person name="Zeng Q.Y."/>
        </authorList>
    </citation>
    <scope>NUCLEOTIDE SEQUENCE [LARGE SCALE GENOMIC DNA]</scope>
    <source>
        <strain evidence="2">cv. PAL-ZL1</strain>
    </source>
</reference>
<dbReference type="Proteomes" id="UP000309997">
    <property type="component" value="Unassembled WGS sequence"/>
</dbReference>
<gene>
    <name evidence="1" type="ORF">D5086_032000</name>
</gene>
<accession>A0ACC4AK81</accession>
<comment type="caution">
    <text evidence="1">The sequence shown here is derived from an EMBL/GenBank/DDBJ whole genome shotgun (WGS) entry which is preliminary data.</text>
</comment>